<proteinExistence type="predicted"/>
<feature type="non-terminal residue" evidence="1">
    <location>
        <position position="1"/>
    </location>
</feature>
<accession>A0A8J1UKL9</accession>
<dbReference type="OrthoDB" id="6275838at2759"/>
<dbReference type="InterPro" id="IPR013320">
    <property type="entry name" value="ConA-like_dom_sf"/>
</dbReference>
<evidence type="ECO:0000313" key="2">
    <source>
        <dbReference type="Proteomes" id="UP000749559"/>
    </source>
</evidence>
<dbReference type="SUPFAM" id="SSF49899">
    <property type="entry name" value="Concanavalin A-like lectins/glucanases"/>
    <property type="match status" value="1"/>
</dbReference>
<dbReference type="Proteomes" id="UP000749559">
    <property type="component" value="Unassembled WGS sequence"/>
</dbReference>
<reference evidence="1" key="1">
    <citation type="submission" date="2022-03" db="EMBL/GenBank/DDBJ databases">
        <authorList>
            <person name="Martin C."/>
        </authorList>
    </citation>
    <scope>NUCLEOTIDE SEQUENCE</scope>
</reference>
<feature type="non-terminal residue" evidence="1">
    <location>
        <position position="200"/>
    </location>
</feature>
<gene>
    <name evidence="1" type="ORF">OFUS_LOCUS18777</name>
</gene>
<dbReference type="EMBL" id="CAIIXF020000009">
    <property type="protein sequence ID" value="CAH1794004.1"/>
    <property type="molecule type" value="Genomic_DNA"/>
</dbReference>
<keyword evidence="2" id="KW-1185">Reference proteome</keyword>
<dbReference type="AlphaFoldDB" id="A0A8J1UKL9"/>
<dbReference type="Gene3D" id="2.60.120.200">
    <property type="match status" value="1"/>
</dbReference>
<sequence>DTIGIKHHAVEDDVAAATDRHYHVAEFEGSFMTDDTLMDQDSQMKNKSYSFRIFYGERDPLVNILDSAVYYLPIEEIKNGKISGTGHGIYGEVFENPNIVQGRVGGGLSLDGINQYVKLNSPTVNLRETCFGDLDRCNNGATLSLWIKLGQKDSSNMYYFSSGGQTKYSHGIAVLWKDGSLLAWMSSTTKLWKTSWDWPE</sequence>
<evidence type="ECO:0000313" key="1">
    <source>
        <dbReference type="EMBL" id="CAH1794004.1"/>
    </source>
</evidence>
<comment type="caution">
    <text evidence="1">The sequence shown here is derived from an EMBL/GenBank/DDBJ whole genome shotgun (WGS) entry which is preliminary data.</text>
</comment>
<protein>
    <submittedName>
        <fullName evidence="1">Uncharacterized protein</fullName>
    </submittedName>
</protein>
<name>A0A8J1UKL9_OWEFU</name>
<organism evidence="1 2">
    <name type="scientific">Owenia fusiformis</name>
    <name type="common">Polychaete worm</name>
    <dbReference type="NCBI Taxonomy" id="6347"/>
    <lineage>
        <taxon>Eukaryota</taxon>
        <taxon>Metazoa</taxon>
        <taxon>Spiralia</taxon>
        <taxon>Lophotrochozoa</taxon>
        <taxon>Annelida</taxon>
        <taxon>Polychaeta</taxon>
        <taxon>Sedentaria</taxon>
        <taxon>Canalipalpata</taxon>
        <taxon>Sabellida</taxon>
        <taxon>Oweniida</taxon>
        <taxon>Oweniidae</taxon>
        <taxon>Owenia</taxon>
    </lineage>
</organism>